<evidence type="ECO:0000313" key="1">
    <source>
        <dbReference type="EMBL" id="VVN01766.1"/>
    </source>
</evidence>
<dbReference type="AlphaFoldDB" id="A0A5E6ULB9"/>
<dbReference type="RefSeq" id="WP_223473547.1">
    <property type="nucleotide sequence ID" value="NZ_CABVHB010000026.1"/>
</dbReference>
<sequence length="187" mass="21154">MSNSIEKSFTATLRMFDHKLNLLELLYEKPALATVHMFSGGFFTGKPQTLDHSRLLGIRPNEQGGSVHPLKLHFRYTANGYVLSIKNPGEYYNKLISESWLNVLGAVDSDDDDPTTFTLIDHKNRPITLDNITPTHTPVSLVTEDNKYVGGQTFRGSPYVYLARTEERSKITFILSILERKVPHTKS</sequence>
<dbReference type="Proteomes" id="UP000344274">
    <property type="component" value="Unassembled WGS sequence"/>
</dbReference>
<proteinExistence type="predicted"/>
<reference evidence="1 2" key="1">
    <citation type="submission" date="2019-09" db="EMBL/GenBank/DDBJ databases">
        <authorList>
            <person name="Chandra G."/>
            <person name="Truman W A."/>
        </authorList>
    </citation>
    <scope>NUCLEOTIDE SEQUENCE [LARGE SCALE GENOMIC DNA]</scope>
    <source>
        <strain evidence="1">PS673</strain>
    </source>
</reference>
<protein>
    <submittedName>
        <fullName evidence="1">Uncharacterized protein</fullName>
    </submittedName>
</protein>
<name>A0A5E6ULB9_PSEFL</name>
<gene>
    <name evidence="1" type="ORF">PS673_03327</name>
</gene>
<accession>A0A5E6ULB9</accession>
<evidence type="ECO:0000313" key="2">
    <source>
        <dbReference type="Proteomes" id="UP000344274"/>
    </source>
</evidence>
<organism evidence="1 2">
    <name type="scientific">Pseudomonas fluorescens</name>
    <dbReference type="NCBI Taxonomy" id="294"/>
    <lineage>
        <taxon>Bacteria</taxon>
        <taxon>Pseudomonadati</taxon>
        <taxon>Pseudomonadota</taxon>
        <taxon>Gammaproteobacteria</taxon>
        <taxon>Pseudomonadales</taxon>
        <taxon>Pseudomonadaceae</taxon>
        <taxon>Pseudomonas</taxon>
    </lineage>
</organism>
<dbReference type="EMBL" id="CABVHB010000026">
    <property type="protein sequence ID" value="VVN01766.1"/>
    <property type="molecule type" value="Genomic_DNA"/>
</dbReference>